<dbReference type="InterPro" id="IPR001279">
    <property type="entry name" value="Metallo-B-lactamas"/>
</dbReference>
<dbReference type="InterPro" id="IPR050855">
    <property type="entry name" value="NDM-1-like"/>
</dbReference>
<dbReference type="AlphaFoldDB" id="A0A5A5TE79"/>
<dbReference type="InterPro" id="IPR036866">
    <property type="entry name" value="RibonucZ/Hydroxyglut_hydro"/>
</dbReference>
<reference evidence="2 3" key="1">
    <citation type="submission" date="2019-01" db="EMBL/GenBank/DDBJ databases">
        <title>Draft genome sequence of Dictyobacter sp. Uno17.</title>
        <authorList>
            <person name="Wang C.M."/>
            <person name="Zheng Y."/>
            <person name="Sakai Y."/>
            <person name="Abe K."/>
            <person name="Yokota A."/>
            <person name="Yabe S."/>
        </authorList>
    </citation>
    <scope>NUCLEOTIDE SEQUENCE [LARGE SCALE GENOMIC DNA]</scope>
    <source>
        <strain evidence="2 3">Uno17</strain>
    </source>
</reference>
<feature type="domain" description="Metallo-beta-lactamase" evidence="1">
    <location>
        <begin position="30"/>
        <end position="232"/>
    </location>
</feature>
<dbReference type="Pfam" id="PF00753">
    <property type="entry name" value="Lactamase_B"/>
    <property type="match status" value="1"/>
</dbReference>
<protein>
    <recommendedName>
        <fullName evidence="1">Metallo-beta-lactamase domain-containing protein</fullName>
    </recommendedName>
</protein>
<dbReference type="PANTHER" id="PTHR42951">
    <property type="entry name" value="METALLO-BETA-LACTAMASE DOMAIN-CONTAINING"/>
    <property type="match status" value="1"/>
</dbReference>
<evidence type="ECO:0000313" key="2">
    <source>
        <dbReference type="EMBL" id="GCF09861.1"/>
    </source>
</evidence>
<comment type="caution">
    <text evidence="2">The sequence shown here is derived from an EMBL/GenBank/DDBJ whole genome shotgun (WGS) entry which is preliminary data.</text>
</comment>
<sequence>MNSDYTHESSTEENTLSMRQVHTITDRFSMANTYLINDERLIVVDPGTELNVRQLQFYIQHILHRSCADIDLIVLTHLHPDHTAGVEAMHKLSSAPVAASAVVRRLIEKAAHERRGTPSFAQLAEHLMTGPLQHVDLFPPIYERQYKLVDLWLDDVVGLPDHPYWRVIASPGHTPESLCLYNPFSLELLCGDTVITIQGGAPLLRGSTNRRQLEETLRLLRSLQVHYLYPGHGRPILSLHPLNNVDVEW</sequence>
<dbReference type="EMBL" id="BIXY01000053">
    <property type="protein sequence ID" value="GCF09861.1"/>
    <property type="molecule type" value="Genomic_DNA"/>
</dbReference>
<dbReference type="Gene3D" id="3.60.15.10">
    <property type="entry name" value="Ribonuclease Z/Hydroxyacylglutathione hydrolase-like"/>
    <property type="match status" value="1"/>
</dbReference>
<dbReference type="SMART" id="SM00849">
    <property type="entry name" value="Lactamase_B"/>
    <property type="match status" value="1"/>
</dbReference>
<dbReference type="PANTHER" id="PTHR42951:SF22">
    <property type="entry name" value="METALLO BETA-LACTAMASE SUPERFAMILY LIPOPROTEIN"/>
    <property type="match status" value="1"/>
</dbReference>
<dbReference type="Proteomes" id="UP000322530">
    <property type="component" value="Unassembled WGS sequence"/>
</dbReference>
<keyword evidence="3" id="KW-1185">Reference proteome</keyword>
<dbReference type="SUPFAM" id="SSF56281">
    <property type="entry name" value="Metallo-hydrolase/oxidoreductase"/>
    <property type="match status" value="1"/>
</dbReference>
<proteinExistence type="predicted"/>
<evidence type="ECO:0000259" key="1">
    <source>
        <dbReference type="SMART" id="SM00849"/>
    </source>
</evidence>
<organism evidence="2 3">
    <name type="scientific">Dictyobacter arantiisoli</name>
    <dbReference type="NCBI Taxonomy" id="2014874"/>
    <lineage>
        <taxon>Bacteria</taxon>
        <taxon>Bacillati</taxon>
        <taxon>Chloroflexota</taxon>
        <taxon>Ktedonobacteria</taxon>
        <taxon>Ktedonobacterales</taxon>
        <taxon>Dictyobacteraceae</taxon>
        <taxon>Dictyobacter</taxon>
    </lineage>
</organism>
<gene>
    <name evidence="2" type="ORF">KDI_34250</name>
</gene>
<name>A0A5A5TE79_9CHLR</name>
<evidence type="ECO:0000313" key="3">
    <source>
        <dbReference type="Proteomes" id="UP000322530"/>
    </source>
</evidence>
<accession>A0A5A5TE79</accession>